<proteinExistence type="predicted"/>
<gene>
    <name evidence="1" type="ORF">Tco_0907401</name>
</gene>
<dbReference type="EMBL" id="BQNB010014351">
    <property type="protein sequence ID" value="GJT27126.1"/>
    <property type="molecule type" value="Genomic_DNA"/>
</dbReference>
<dbReference type="Proteomes" id="UP001151760">
    <property type="component" value="Unassembled WGS sequence"/>
</dbReference>
<keyword evidence="2" id="KW-1185">Reference proteome</keyword>
<organism evidence="1 2">
    <name type="scientific">Tanacetum coccineum</name>
    <dbReference type="NCBI Taxonomy" id="301880"/>
    <lineage>
        <taxon>Eukaryota</taxon>
        <taxon>Viridiplantae</taxon>
        <taxon>Streptophyta</taxon>
        <taxon>Embryophyta</taxon>
        <taxon>Tracheophyta</taxon>
        <taxon>Spermatophyta</taxon>
        <taxon>Magnoliopsida</taxon>
        <taxon>eudicotyledons</taxon>
        <taxon>Gunneridae</taxon>
        <taxon>Pentapetalae</taxon>
        <taxon>asterids</taxon>
        <taxon>campanulids</taxon>
        <taxon>Asterales</taxon>
        <taxon>Asteraceae</taxon>
        <taxon>Asteroideae</taxon>
        <taxon>Anthemideae</taxon>
        <taxon>Anthemidinae</taxon>
        <taxon>Tanacetum</taxon>
    </lineage>
</organism>
<reference evidence="1" key="1">
    <citation type="journal article" date="2022" name="Int. J. Mol. Sci.">
        <title>Draft Genome of Tanacetum Coccineum: Genomic Comparison of Closely Related Tanacetum-Family Plants.</title>
        <authorList>
            <person name="Yamashiro T."/>
            <person name="Shiraishi A."/>
            <person name="Nakayama K."/>
            <person name="Satake H."/>
        </authorList>
    </citation>
    <scope>NUCLEOTIDE SEQUENCE</scope>
</reference>
<evidence type="ECO:0000313" key="2">
    <source>
        <dbReference type="Proteomes" id="UP001151760"/>
    </source>
</evidence>
<reference evidence="1" key="2">
    <citation type="submission" date="2022-01" db="EMBL/GenBank/DDBJ databases">
        <authorList>
            <person name="Yamashiro T."/>
            <person name="Shiraishi A."/>
            <person name="Satake H."/>
            <person name="Nakayama K."/>
        </authorList>
    </citation>
    <scope>NUCLEOTIDE SEQUENCE</scope>
</reference>
<sequence length="282" mass="32663">MRACSNPRKFHHWHQKSARVSKLSLVNCVKVMTAEQFSFKEFLPLSSIISLFPLKVFKVDKQLLAHIVHEHQGSELEYQQEQHGHRIWITRRYLNNRRLESCASVNSRSMASCLCHPRASCIIRLSSLDGNTLRVVLTFQISFGLVNSVTRNEFQNRTERALSSSIEIVLAICYEYSEGEGKPRPNWLGQYSWIGSWLHVLLVVMDSFPKTDLPTSYTNFVSTAFTGAEAGGLVLYSIENLMHLEPCHLCFLQHQMRLLGWKRLYYLVHSLFLDDVYLRLLR</sequence>
<evidence type="ECO:0000313" key="1">
    <source>
        <dbReference type="EMBL" id="GJT27126.1"/>
    </source>
</evidence>
<accession>A0ABQ5CJ63</accession>
<protein>
    <submittedName>
        <fullName evidence="1">Uncharacterized protein</fullName>
    </submittedName>
</protein>
<comment type="caution">
    <text evidence="1">The sequence shown here is derived from an EMBL/GenBank/DDBJ whole genome shotgun (WGS) entry which is preliminary data.</text>
</comment>
<name>A0ABQ5CJ63_9ASTR</name>